<dbReference type="Pfam" id="PF00534">
    <property type="entry name" value="Glycos_transf_1"/>
    <property type="match status" value="1"/>
</dbReference>
<gene>
    <name evidence="5" type="ORF">AWB83_03570</name>
</gene>
<dbReference type="Proteomes" id="UP000054978">
    <property type="component" value="Unassembled WGS sequence"/>
</dbReference>
<evidence type="ECO:0000259" key="4">
    <source>
        <dbReference type="Pfam" id="PF13439"/>
    </source>
</evidence>
<evidence type="ECO:0000256" key="1">
    <source>
        <dbReference type="ARBA" id="ARBA00022676"/>
    </source>
</evidence>
<accession>A0A158BRX8</accession>
<dbReference type="AlphaFoldDB" id="A0A158BRX8"/>
<evidence type="ECO:0000313" key="5">
    <source>
        <dbReference type="EMBL" id="SAK72835.1"/>
    </source>
</evidence>
<dbReference type="EMBL" id="FCOB02000016">
    <property type="protein sequence ID" value="SAK72835.1"/>
    <property type="molecule type" value="Genomic_DNA"/>
</dbReference>
<dbReference type="PANTHER" id="PTHR12526">
    <property type="entry name" value="GLYCOSYLTRANSFERASE"/>
    <property type="match status" value="1"/>
</dbReference>
<reference evidence="5" key="1">
    <citation type="submission" date="2016-01" db="EMBL/GenBank/DDBJ databases">
        <authorList>
            <person name="Peeters C."/>
        </authorList>
    </citation>
    <scope>NUCLEOTIDE SEQUENCE [LARGE SCALE GENOMIC DNA]</scope>
    <source>
        <strain evidence="5">LMG 29326</strain>
    </source>
</reference>
<keyword evidence="6" id="KW-1185">Reference proteome</keyword>
<dbReference type="Pfam" id="PF13439">
    <property type="entry name" value="Glyco_transf_4"/>
    <property type="match status" value="1"/>
</dbReference>
<dbReference type="CDD" id="cd03801">
    <property type="entry name" value="GT4_PimA-like"/>
    <property type="match status" value="1"/>
</dbReference>
<protein>
    <submittedName>
        <fullName evidence="5">BceJ</fullName>
    </submittedName>
</protein>
<keyword evidence="2" id="KW-0808">Transferase</keyword>
<dbReference type="PANTHER" id="PTHR12526:SF510">
    <property type="entry name" value="D-INOSITOL 3-PHOSPHATE GLYCOSYLTRANSFERASE"/>
    <property type="match status" value="1"/>
</dbReference>
<proteinExistence type="predicted"/>
<evidence type="ECO:0000259" key="3">
    <source>
        <dbReference type="Pfam" id="PF00534"/>
    </source>
</evidence>
<dbReference type="GO" id="GO:0016757">
    <property type="term" value="F:glycosyltransferase activity"/>
    <property type="evidence" value="ECO:0007669"/>
    <property type="project" value="UniProtKB-KW"/>
</dbReference>
<name>A0A158BRX8_9BURK</name>
<sequence>MKDVSNMRPIRVLHVGPGWGQRGGIASVLEELKAFSDVFLARGVSVRFCETHGFRRSSGMLRFLVTDVPNFLRHLIGGVDIVHLHVSVKGSFYRKLLLCAIALLLRKRIVFHLHAGNFSTFVCESKRFVTDVARAFLRASNAMIGVSHAIAEELVELGGDRARLFVVGNSASLAERALAEAGPCDPARVEEPPHILFAGRLAETKGIGDLLEAVALLVARGVAVRLIVAGSGDLKRWEDEAHRLSIRDRVVFPGWLEGDDKLECYRTARIFCMPSHYEAFGIATLEAMFAGLPVVGTSVGGFPDLVEQGRSGFLVSPSNPSELAQALRTLLDDDALAAEMGRRGRQQAFERFSCNSIVERYVDVYRRTMRSKP</sequence>
<dbReference type="SUPFAM" id="SSF53756">
    <property type="entry name" value="UDP-Glycosyltransferase/glycogen phosphorylase"/>
    <property type="match status" value="1"/>
</dbReference>
<keyword evidence="1" id="KW-0328">Glycosyltransferase</keyword>
<organism evidence="5 6">
    <name type="scientific">Caballeronia ptereochthonis</name>
    <dbReference type="NCBI Taxonomy" id="1777144"/>
    <lineage>
        <taxon>Bacteria</taxon>
        <taxon>Pseudomonadati</taxon>
        <taxon>Pseudomonadota</taxon>
        <taxon>Betaproteobacteria</taxon>
        <taxon>Burkholderiales</taxon>
        <taxon>Burkholderiaceae</taxon>
        <taxon>Caballeronia</taxon>
    </lineage>
</organism>
<comment type="caution">
    <text evidence="5">The sequence shown here is derived from an EMBL/GenBank/DDBJ whole genome shotgun (WGS) entry which is preliminary data.</text>
</comment>
<evidence type="ECO:0000313" key="6">
    <source>
        <dbReference type="Proteomes" id="UP000054978"/>
    </source>
</evidence>
<feature type="domain" description="Glycosyl transferase family 1" evidence="3">
    <location>
        <begin position="188"/>
        <end position="346"/>
    </location>
</feature>
<dbReference type="Gene3D" id="3.40.50.2000">
    <property type="entry name" value="Glycogen Phosphorylase B"/>
    <property type="match status" value="2"/>
</dbReference>
<dbReference type="RefSeq" id="WP_244197784.1">
    <property type="nucleotide sequence ID" value="NZ_FCOB02000016.1"/>
</dbReference>
<dbReference type="STRING" id="1777144.AWB83_03570"/>
<feature type="domain" description="Glycosyltransferase subfamily 4-like N-terminal" evidence="4">
    <location>
        <begin position="48"/>
        <end position="170"/>
    </location>
</feature>
<dbReference type="InterPro" id="IPR028098">
    <property type="entry name" value="Glyco_trans_4-like_N"/>
</dbReference>
<evidence type="ECO:0000256" key="2">
    <source>
        <dbReference type="ARBA" id="ARBA00022679"/>
    </source>
</evidence>
<dbReference type="InterPro" id="IPR001296">
    <property type="entry name" value="Glyco_trans_1"/>
</dbReference>